<dbReference type="Proteomes" id="UP000289238">
    <property type="component" value="Unassembled WGS sequence"/>
</dbReference>
<dbReference type="AlphaFoldDB" id="A0A4Q0PAG8"/>
<dbReference type="PROSITE" id="PS51257">
    <property type="entry name" value="PROKAR_LIPOPROTEIN"/>
    <property type="match status" value="1"/>
</dbReference>
<dbReference type="Gene3D" id="2.60.40.10">
    <property type="entry name" value="Immunoglobulins"/>
    <property type="match status" value="1"/>
</dbReference>
<accession>A0A4Q0PAG8</accession>
<comment type="caution">
    <text evidence="1">The sequence shown here is derived from an EMBL/GenBank/DDBJ whole genome shotgun (WGS) entry which is preliminary data.</text>
</comment>
<protein>
    <recommendedName>
        <fullName evidence="3">Lipocalin-like protein</fullName>
    </recommendedName>
</protein>
<dbReference type="EMBL" id="QOVM01000002">
    <property type="protein sequence ID" value="RXG23438.1"/>
    <property type="molecule type" value="Genomic_DNA"/>
</dbReference>
<sequence>MTKLSLLFRFLIVCTLVTLFSCSKDDELSTEESFYDDAVTDASAELLVGTWAFYSGTYTGQNVQLPVNYLECGRDYFQFKENWKYVDILYQDSACNTLRSEANWSLRQGVVTLSDAQSTEEFVITKLNETVLELKIQVDVDADGSLDTINLQARRYEPKEIDKWSTSFKANQDALNSGEIMLEWSGYDGEADFRNYEVYRSTSCSKTNAELIFSSNLKTETTFSDTTLTEPVESVCYYLKIYTSNGILGESELVSIYTNQLGIAAINQLAPSVHTNSITLNWEPFKGSFFDYYEISVSNIDPGITGYGEHHFVIGRVDDINTKTFTDNNPPYFSNPVYTIKVYTIFETTTQYRSIASEVKVNFKRENILDVERIFKYLVDKNNDFIYIYGVDSGSYDYNLMKYDLQSGTPLAIASKQINSSNSSLLRNVQSDNGNEVLAVSGGEILVYDSNDLHYKYSLSTGINFLIEDVIHFKEDIWMVLSNSKIYSFKRDNQKFTLIDSKNHFTTSQNFNGYRMVAVNEWDILIGHSKEAQSVLLNVNSSGQFISQPQLKPIAFVANSSSTPLYNSITNELLNTATKRIYSTKTYTQIESYNKPYTATGLSNNANLILGFNTEITSSYQDEAEFTKQAVIFNRSSKTVTLKDLNGFPVHLFMSKSGDIYSISSGLRHTNLQDSYGRKSFFVEKIRP</sequence>
<evidence type="ECO:0008006" key="3">
    <source>
        <dbReference type="Google" id="ProtNLM"/>
    </source>
</evidence>
<name>A0A4Q0PAG8_9FLAO</name>
<dbReference type="InterPro" id="IPR013783">
    <property type="entry name" value="Ig-like_fold"/>
</dbReference>
<gene>
    <name evidence="1" type="ORF">DSM00_1052</name>
</gene>
<evidence type="ECO:0000313" key="1">
    <source>
        <dbReference type="EMBL" id="RXG23438.1"/>
    </source>
</evidence>
<proteinExistence type="predicted"/>
<evidence type="ECO:0000313" key="2">
    <source>
        <dbReference type="Proteomes" id="UP000289238"/>
    </source>
</evidence>
<keyword evidence="2" id="KW-1185">Reference proteome</keyword>
<organism evidence="1 2">
    <name type="scientific">Leeuwenhoekiella aequorea</name>
    <dbReference type="NCBI Taxonomy" id="283736"/>
    <lineage>
        <taxon>Bacteria</taxon>
        <taxon>Pseudomonadati</taxon>
        <taxon>Bacteroidota</taxon>
        <taxon>Flavobacteriia</taxon>
        <taxon>Flavobacteriales</taxon>
        <taxon>Flavobacteriaceae</taxon>
        <taxon>Leeuwenhoekiella</taxon>
    </lineage>
</organism>
<reference evidence="1 2" key="1">
    <citation type="submission" date="2018-07" db="EMBL/GenBank/DDBJ databases">
        <title>Leeuwenhoekiella genomics.</title>
        <authorList>
            <person name="Tahon G."/>
            <person name="Willems A."/>
        </authorList>
    </citation>
    <scope>NUCLEOTIDE SEQUENCE [LARGE SCALE GENOMIC DNA]</scope>
    <source>
        <strain evidence="1 2">LMG 22550</strain>
    </source>
</reference>